<keyword evidence="3" id="KW-1185">Reference proteome</keyword>
<proteinExistence type="predicted"/>
<dbReference type="OrthoDB" id="6344460at2759"/>
<comment type="caution">
    <text evidence="2">The sequence shown here is derived from an EMBL/GenBank/DDBJ whole genome shotgun (WGS) entry which is preliminary data.</text>
</comment>
<accession>A0A830HK71</accession>
<evidence type="ECO:0000313" key="3">
    <source>
        <dbReference type="Proteomes" id="UP000660262"/>
    </source>
</evidence>
<organism evidence="2 3">
    <name type="scientific">Pycnococcus provasolii</name>
    <dbReference type="NCBI Taxonomy" id="41880"/>
    <lineage>
        <taxon>Eukaryota</taxon>
        <taxon>Viridiplantae</taxon>
        <taxon>Chlorophyta</taxon>
        <taxon>Pseudoscourfieldiophyceae</taxon>
        <taxon>Pseudoscourfieldiales</taxon>
        <taxon>Pycnococcaceae</taxon>
        <taxon>Pycnococcus</taxon>
    </lineage>
</organism>
<feature type="region of interest" description="Disordered" evidence="1">
    <location>
        <begin position="154"/>
        <end position="246"/>
    </location>
</feature>
<feature type="compositionally biased region" description="Low complexity" evidence="1">
    <location>
        <begin position="186"/>
        <end position="205"/>
    </location>
</feature>
<dbReference type="AlphaFoldDB" id="A0A830HK71"/>
<evidence type="ECO:0000313" key="2">
    <source>
        <dbReference type="EMBL" id="GHP06993.1"/>
    </source>
</evidence>
<evidence type="ECO:0008006" key="4">
    <source>
        <dbReference type="Google" id="ProtNLM"/>
    </source>
</evidence>
<dbReference type="PANTHER" id="PTHR21715:SF0">
    <property type="entry name" value="RH04127P"/>
    <property type="match status" value="1"/>
</dbReference>
<dbReference type="EMBL" id="BNJQ01000015">
    <property type="protein sequence ID" value="GHP06993.1"/>
    <property type="molecule type" value="Genomic_DNA"/>
</dbReference>
<dbReference type="InterPro" id="IPR053233">
    <property type="entry name" value="ABRA-related"/>
</dbReference>
<dbReference type="Proteomes" id="UP000660262">
    <property type="component" value="Unassembled WGS sequence"/>
</dbReference>
<feature type="compositionally biased region" description="Low complexity" evidence="1">
    <location>
        <begin position="226"/>
        <end position="238"/>
    </location>
</feature>
<reference evidence="2" key="1">
    <citation type="submission" date="2020-10" db="EMBL/GenBank/DDBJ databases">
        <title>Unveiling of a novel bifunctional photoreceptor, Dualchrome1, isolated from a cosmopolitan green alga.</title>
        <authorList>
            <person name="Suzuki S."/>
            <person name="Kawachi M."/>
        </authorList>
    </citation>
    <scope>NUCLEOTIDE SEQUENCE</scope>
    <source>
        <strain evidence="2">NIES 2893</strain>
    </source>
</reference>
<protein>
    <recommendedName>
        <fullName evidence="4">WW domain-containing protein</fullName>
    </recommendedName>
</protein>
<evidence type="ECO:0000256" key="1">
    <source>
        <dbReference type="SAM" id="MobiDB-lite"/>
    </source>
</evidence>
<gene>
    <name evidence="2" type="ORF">PPROV_000573600</name>
</gene>
<feature type="compositionally biased region" description="Pro residues" evidence="1">
    <location>
        <begin position="173"/>
        <end position="185"/>
    </location>
</feature>
<feature type="compositionally biased region" description="Low complexity" evidence="1">
    <location>
        <begin position="154"/>
        <end position="172"/>
    </location>
</feature>
<dbReference type="Gene3D" id="3.30.1470.10">
    <property type="entry name" value="Photosystem I PsaD, reaction center subunit II"/>
    <property type="match status" value="1"/>
</dbReference>
<sequence>MWEHPFDADWRALADGLRHALKNEPVTKEDVQDMARYLGLNTETEPMLAWIAQHASAAPLPPPWVEREVEGQHVFVNGETGHVQSDHPLDETFRTLLVRERARVKAGIFSFVRAGAVGTDSGRCLMRLWDEGPDAQPYIFDWVSGKRVNVGVEEATTSTAESTPAAASAPGPASAPTPTPSPTPSTPSAVPTATGARGARNTAGTPGSGRLTSLTTRGRAFVPARKAGSAKAMSKAAGGATGGGIHRPSADSMFARMWTAIAVFVKRMFFFL</sequence>
<dbReference type="PANTHER" id="PTHR21715">
    <property type="entry name" value="RH04127P"/>
    <property type="match status" value="1"/>
</dbReference>
<name>A0A830HK71_9CHLO</name>